<dbReference type="GeneID" id="9943155"/>
<evidence type="ECO:0000313" key="1">
    <source>
        <dbReference type="EMBL" id="EFO22740.1"/>
    </source>
</evidence>
<dbReference type="RefSeq" id="XP_003141324.1">
    <property type="nucleotide sequence ID" value="XM_003141276.1"/>
</dbReference>
<name>A0A1S0U0X5_LOALO</name>
<dbReference type="CTD" id="9943155"/>
<dbReference type="KEGG" id="loa:LOAG_05739"/>
<sequence>MLIIKSDCSLSATAFMENLLRVHASKRMQHQFSMRDECLNRVISVVNNPPRKNAVIHFFGQQIQCKQEGLEHTTEREDDTDTRFGQSNSILGIALRDNLTSAIIANHKFSSYKILRLHKY</sequence>
<dbReference type="EMBL" id="JH712071">
    <property type="protein sequence ID" value="EFO22740.1"/>
    <property type="molecule type" value="Genomic_DNA"/>
</dbReference>
<accession>A0A1S0U0X5</accession>
<reference evidence="1" key="1">
    <citation type="submission" date="2012-04" db="EMBL/GenBank/DDBJ databases">
        <title>The Genome Sequence of Loa loa.</title>
        <authorList>
            <consortium name="The Broad Institute Genome Sequencing Platform"/>
            <consortium name="Broad Institute Genome Sequencing Center for Infectious Disease"/>
            <person name="Nutman T.B."/>
            <person name="Fink D.L."/>
            <person name="Russ C."/>
            <person name="Young S."/>
            <person name="Zeng Q."/>
            <person name="Gargeya S."/>
            <person name="Alvarado L."/>
            <person name="Berlin A."/>
            <person name="Chapman S.B."/>
            <person name="Chen Z."/>
            <person name="Freedman E."/>
            <person name="Gellesch M."/>
            <person name="Goldberg J."/>
            <person name="Griggs A."/>
            <person name="Gujja S."/>
            <person name="Heilman E.R."/>
            <person name="Heiman D."/>
            <person name="Howarth C."/>
            <person name="Mehta T."/>
            <person name="Neiman D."/>
            <person name="Pearson M."/>
            <person name="Roberts A."/>
            <person name="Saif S."/>
            <person name="Shea T."/>
            <person name="Shenoy N."/>
            <person name="Sisk P."/>
            <person name="Stolte C."/>
            <person name="Sykes S."/>
            <person name="White J."/>
            <person name="Yandava C."/>
            <person name="Haas B."/>
            <person name="Henn M.R."/>
            <person name="Nusbaum C."/>
            <person name="Birren B."/>
        </authorList>
    </citation>
    <scope>NUCLEOTIDE SEQUENCE [LARGE SCALE GENOMIC DNA]</scope>
</reference>
<protein>
    <submittedName>
        <fullName evidence="1">Uncharacterized protein</fullName>
    </submittedName>
</protein>
<proteinExistence type="predicted"/>
<dbReference type="AlphaFoldDB" id="A0A1S0U0X5"/>
<gene>
    <name evidence="1" type="ORF">LOAG_05739</name>
</gene>
<dbReference type="InParanoid" id="A0A1S0U0X5"/>
<organism evidence="1">
    <name type="scientific">Loa loa</name>
    <name type="common">Eye worm</name>
    <name type="synonym">Filaria loa</name>
    <dbReference type="NCBI Taxonomy" id="7209"/>
    <lineage>
        <taxon>Eukaryota</taxon>
        <taxon>Metazoa</taxon>
        <taxon>Ecdysozoa</taxon>
        <taxon>Nematoda</taxon>
        <taxon>Chromadorea</taxon>
        <taxon>Rhabditida</taxon>
        <taxon>Spirurina</taxon>
        <taxon>Spiruromorpha</taxon>
        <taxon>Filarioidea</taxon>
        <taxon>Onchocercidae</taxon>
        <taxon>Loa</taxon>
    </lineage>
</organism>